<evidence type="ECO:0000313" key="5">
    <source>
        <dbReference type="EMBL" id="MBN8662577.1"/>
    </source>
</evidence>
<dbReference type="FunFam" id="3.20.20.140:FF:000005">
    <property type="entry name" value="TatD family hydrolase"/>
    <property type="match status" value="1"/>
</dbReference>
<feature type="compositionally biased region" description="Polar residues" evidence="4">
    <location>
        <begin position="1"/>
        <end position="13"/>
    </location>
</feature>
<gene>
    <name evidence="5" type="ORF">J0M35_19570</name>
</gene>
<feature type="binding site" evidence="3">
    <location>
        <position position="45"/>
    </location>
    <ligand>
        <name>a divalent metal cation</name>
        <dbReference type="ChEBI" id="CHEBI:60240"/>
        <label>1</label>
    </ligand>
</feature>
<evidence type="ECO:0000256" key="1">
    <source>
        <dbReference type="ARBA" id="ARBA00022723"/>
    </source>
</evidence>
<feature type="binding site" evidence="3">
    <location>
        <position position="43"/>
    </location>
    <ligand>
        <name>a divalent metal cation</name>
        <dbReference type="ChEBI" id="CHEBI:60240"/>
        <label>1</label>
    </ligand>
</feature>
<evidence type="ECO:0000256" key="2">
    <source>
        <dbReference type="ARBA" id="ARBA00022801"/>
    </source>
</evidence>
<keyword evidence="2 5" id="KW-0378">Hydrolase</keyword>
<evidence type="ECO:0000313" key="6">
    <source>
        <dbReference type="Proteomes" id="UP000664277"/>
    </source>
</evidence>
<feature type="binding site" evidence="3">
    <location>
        <position position="242"/>
    </location>
    <ligand>
        <name>a divalent metal cation</name>
        <dbReference type="ChEBI" id="CHEBI:60240"/>
        <label>1</label>
    </ligand>
</feature>
<dbReference type="InterPro" id="IPR032466">
    <property type="entry name" value="Metal_Hydrolase"/>
</dbReference>
<dbReference type="GO" id="GO:0016788">
    <property type="term" value="F:hydrolase activity, acting on ester bonds"/>
    <property type="evidence" value="ECO:0007669"/>
    <property type="project" value="InterPro"/>
</dbReference>
<dbReference type="Pfam" id="PF01026">
    <property type="entry name" value="TatD_DNase"/>
    <property type="match status" value="1"/>
</dbReference>
<feature type="binding site" evidence="3">
    <location>
        <position position="192"/>
    </location>
    <ligand>
        <name>a divalent metal cation</name>
        <dbReference type="ChEBI" id="CHEBI:60240"/>
        <label>2</label>
    </ligand>
</feature>
<dbReference type="PANTHER" id="PTHR46124:SF2">
    <property type="entry name" value="D-AMINOACYL-TRNA DEACYLASE"/>
    <property type="match status" value="1"/>
</dbReference>
<dbReference type="GO" id="GO:0046872">
    <property type="term" value="F:metal ion binding"/>
    <property type="evidence" value="ECO:0007669"/>
    <property type="project" value="UniProtKB-KW"/>
</dbReference>
<dbReference type="InterPro" id="IPR015991">
    <property type="entry name" value="TatD/YcfH-like"/>
</dbReference>
<organism evidence="5 6">
    <name type="scientific">Candidatus Obscuribacter phosphatis</name>
    <dbReference type="NCBI Taxonomy" id="1906157"/>
    <lineage>
        <taxon>Bacteria</taxon>
        <taxon>Bacillati</taxon>
        <taxon>Candidatus Melainabacteria</taxon>
        <taxon>Candidatus Obscuribacterales</taxon>
        <taxon>Candidatus Obscuribacteraceae</taxon>
        <taxon>Candidatus Obscuribacter</taxon>
    </lineage>
</organism>
<dbReference type="CDD" id="cd01310">
    <property type="entry name" value="TatD_DNAse"/>
    <property type="match status" value="1"/>
</dbReference>
<accession>A0A8J7PJL9</accession>
<evidence type="ECO:0000256" key="4">
    <source>
        <dbReference type="SAM" id="MobiDB-lite"/>
    </source>
</evidence>
<proteinExistence type="predicted"/>
<dbReference type="NCBIfam" id="TIGR00010">
    <property type="entry name" value="YchF/TatD family DNA exonuclease"/>
    <property type="match status" value="1"/>
</dbReference>
<evidence type="ECO:0000256" key="3">
    <source>
        <dbReference type="PIRSR" id="PIRSR005902-1"/>
    </source>
</evidence>
<feature type="region of interest" description="Disordered" evidence="4">
    <location>
        <begin position="1"/>
        <end position="26"/>
    </location>
</feature>
<dbReference type="Gene3D" id="3.20.20.140">
    <property type="entry name" value="Metal-dependent hydrolases"/>
    <property type="match status" value="1"/>
</dbReference>
<keyword evidence="1 3" id="KW-0479">Metal-binding</keyword>
<feature type="binding site" evidence="3">
    <location>
        <position position="167"/>
    </location>
    <ligand>
        <name>a divalent metal cation</name>
        <dbReference type="ChEBI" id="CHEBI:60240"/>
        <label>2</label>
    </ligand>
</feature>
<dbReference type="PANTHER" id="PTHR46124">
    <property type="entry name" value="D-AMINOACYL-TRNA DEACYLASE"/>
    <property type="match status" value="1"/>
</dbReference>
<protein>
    <submittedName>
        <fullName evidence="5">TatD family hydrolase</fullName>
    </submittedName>
</protein>
<dbReference type="PIRSF" id="PIRSF005902">
    <property type="entry name" value="DNase_TatD"/>
    <property type="match status" value="1"/>
</dbReference>
<dbReference type="SUPFAM" id="SSF51556">
    <property type="entry name" value="Metallo-dependent hydrolases"/>
    <property type="match status" value="1"/>
</dbReference>
<name>A0A8J7PJL9_9BACT</name>
<sequence>MCKDQSSAKSEQNIGAVGSKAESKPKKIKAVPTLTQGYVIDSHAHVTREFFAEERDQVLARAKGGGVGKMVNPAVTLERAALDELAEMAQKNDWIFAACGLHPHEAKDWQDDSAALVEEYLAKPGFVAVGECGLDFFYDNSPRDTQMQVLARQVELAVKHNLPIIIHCRDAWSETFSILKEYGKGKLRGVFHCFTGGPEHLDQINGLDFYVSFSGILTYKKSVAIQEAAALVREDRMLVETDCPFLAPQSVRGERNEPLFVLWTAEKLAQLRNTSLDEVVAQTTANAEQLFAI</sequence>
<dbReference type="AlphaFoldDB" id="A0A8J7PJL9"/>
<feature type="binding site" evidence="3">
    <location>
        <position position="131"/>
    </location>
    <ligand>
        <name>a divalent metal cation</name>
        <dbReference type="ChEBI" id="CHEBI:60240"/>
        <label>1</label>
    </ligand>
</feature>
<dbReference type="GO" id="GO:0005829">
    <property type="term" value="C:cytosol"/>
    <property type="evidence" value="ECO:0007669"/>
    <property type="project" value="TreeGrafter"/>
</dbReference>
<reference evidence="5" key="1">
    <citation type="submission" date="2021-02" db="EMBL/GenBank/DDBJ databases">
        <title>Genome-Resolved Metagenomics of a Microbial Community Performing Photosynthetic Biological Nutrient Removal.</title>
        <authorList>
            <person name="Mcdaniel E.A."/>
        </authorList>
    </citation>
    <scope>NUCLEOTIDE SEQUENCE</scope>
    <source>
        <strain evidence="5">UWPOB_OBS1</strain>
    </source>
</reference>
<dbReference type="InterPro" id="IPR001130">
    <property type="entry name" value="TatD-like"/>
</dbReference>
<comment type="caution">
    <text evidence="5">The sequence shown here is derived from an EMBL/GenBank/DDBJ whole genome shotgun (WGS) entry which is preliminary data.</text>
</comment>
<dbReference type="GO" id="GO:0004536">
    <property type="term" value="F:DNA nuclease activity"/>
    <property type="evidence" value="ECO:0007669"/>
    <property type="project" value="InterPro"/>
</dbReference>
<dbReference type="Proteomes" id="UP000664277">
    <property type="component" value="Unassembled WGS sequence"/>
</dbReference>
<dbReference type="EMBL" id="JAFLCK010000044">
    <property type="protein sequence ID" value="MBN8662577.1"/>
    <property type="molecule type" value="Genomic_DNA"/>
</dbReference>